<dbReference type="AlphaFoldDB" id="A0A852Z222"/>
<reference evidence="2 3" key="1">
    <citation type="submission" date="2020-07" db="EMBL/GenBank/DDBJ databases">
        <title>Sequencing the genomes of 1000 actinobacteria strains.</title>
        <authorList>
            <person name="Klenk H.-P."/>
        </authorList>
    </citation>
    <scope>NUCLEOTIDE SEQUENCE [LARGE SCALE GENOMIC DNA]</scope>
    <source>
        <strain evidence="2 3">DSM 18448</strain>
    </source>
</reference>
<dbReference type="Gene3D" id="3.90.1200.10">
    <property type="match status" value="1"/>
</dbReference>
<organism evidence="2 3">
    <name type="scientific">Actinopolymorpha rutila</name>
    <dbReference type="NCBI Taxonomy" id="446787"/>
    <lineage>
        <taxon>Bacteria</taxon>
        <taxon>Bacillati</taxon>
        <taxon>Actinomycetota</taxon>
        <taxon>Actinomycetes</taxon>
        <taxon>Propionibacteriales</taxon>
        <taxon>Actinopolymorphaceae</taxon>
        <taxon>Actinopolymorpha</taxon>
    </lineage>
</organism>
<dbReference type="GO" id="GO:0016301">
    <property type="term" value="F:kinase activity"/>
    <property type="evidence" value="ECO:0007669"/>
    <property type="project" value="UniProtKB-KW"/>
</dbReference>
<dbReference type="Pfam" id="PF01636">
    <property type="entry name" value="APH"/>
    <property type="match status" value="1"/>
</dbReference>
<accession>A0A852Z222</accession>
<proteinExistence type="predicted"/>
<gene>
    <name evidence="2" type="ORF">F4554_000125</name>
</gene>
<evidence type="ECO:0000313" key="3">
    <source>
        <dbReference type="Proteomes" id="UP000579605"/>
    </source>
</evidence>
<dbReference type="Proteomes" id="UP000579605">
    <property type="component" value="Unassembled WGS sequence"/>
</dbReference>
<dbReference type="InterPro" id="IPR002575">
    <property type="entry name" value="Aminoglycoside_PTrfase"/>
</dbReference>
<keyword evidence="3" id="KW-1185">Reference proteome</keyword>
<dbReference type="InterPro" id="IPR011009">
    <property type="entry name" value="Kinase-like_dom_sf"/>
</dbReference>
<dbReference type="SUPFAM" id="SSF56112">
    <property type="entry name" value="Protein kinase-like (PK-like)"/>
    <property type="match status" value="1"/>
</dbReference>
<name>A0A852Z222_9ACTN</name>
<sequence length="307" mass="33592">MKSMNHGTHPEELPTEVLDDVARVVEAEVTVVSHLPGGLDVGAVRVELASGANAVLKAWPWERPNQLDESLRAQKVVKHMRGRGYPTPVCLGVGATATHTWQLMDFVDAIPAPELTPSLVEQLMEIVELQAGQASEPHDHWSYAYQLATGQESGQDLDPSLSRAVAKLPGYSSAVSAIVERLWLMCADVPPPQEAPDMVHADLNPRNVLVRDGAVAAVVDIGNAGSGTRATDLATLQWYTFEDPLDGARRRLWTRILDLIGWEQAAVLTATKILTQLEFPIRQGRHDVIPGVIERGHRTLDELNTLR</sequence>
<protein>
    <submittedName>
        <fullName evidence="2">Aminoglycoside phosphotransferase (APT) family kinase protein</fullName>
    </submittedName>
</protein>
<keyword evidence="2" id="KW-0808">Transferase</keyword>
<evidence type="ECO:0000259" key="1">
    <source>
        <dbReference type="Pfam" id="PF01636"/>
    </source>
</evidence>
<keyword evidence="2" id="KW-0418">Kinase</keyword>
<dbReference type="EMBL" id="JACBZH010000001">
    <property type="protein sequence ID" value="NYH87487.1"/>
    <property type="molecule type" value="Genomic_DNA"/>
</dbReference>
<comment type="caution">
    <text evidence="2">The sequence shown here is derived from an EMBL/GenBank/DDBJ whole genome shotgun (WGS) entry which is preliminary data.</text>
</comment>
<feature type="domain" description="Aminoglycoside phosphotransferase" evidence="1">
    <location>
        <begin position="35"/>
        <end position="266"/>
    </location>
</feature>
<evidence type="ECO:0000313" key="2">
    <source>
        <dbReference type="EMBL" id="NYH87487.1"/>
    </source>
</evidence>